<accession>A0A4P7TKH0</accession>
<dbReference type="Proteomes" id="UP000296678">
    <property type="component" value="Chromosome"/>
</dbReference>
<name>A0A4P7TKH0_SHIFM</name>
<dbReference type="EMBL" id="CP037923">
    <property type="protein sequence ID" value="QCC31166.1"/>
    <property type="molecule type" value="Genomic_DNA"/>
</dbReference>
<evidence type="ECO:0000313" key="2">
    <source>
        <dbReference type="Proteomes" id="UP000296678"/>
    </source>
</evidence>
<gene>
    <name evidence="1" type="ORF">EKN05_004880</name>
</gene>
<proteinExistence type="predicted"/>
<protein>
    <submittedName>
        <fullName evidence="1">Uncharacterized protein</fullName>
    </submittedName>
</protein>
<sequence length="61" mass="7459">MMPMTLPNRLTCWLRVLSLQHQSHWLPPHWQMCRHPWLRCTGNSGHYHLFFFKQPSDDIFP</sequence>
<dbReference type="AlphaFoldDB" id="A0A4P7TKH0"/>
<organism evidence="1 2">
    <name type="scientific">Shigella flexneri serotype 5a (strain M90T)</name>
    <dbReference type="NCBI Taxonomy" id="1086030"/>
    <lineage>
        <taxon>Bacteria</taxon>
        <taxon>Pseudomonadati</taxon>
        <taxon>Pseudomonadota</taxon>
        <taxon>Gammaproteobacteria</taxon>
        <taxon>Enterobacterales</taxon>
        <taxon>Enterobacteriaceae</taxon>
        <taxon>Shigella</taxon>
    </lineage>
</organism>
<reference evidence="2" key="1">
    <citation type="submission" date="2019-03" db="EMBL/GenBank/DDBJ databases">
        <title>Complete genome sequence and annotation of the laboratory reference strain Shigella flexneri 5a M90T and genome-wide transcription start site determination.</title>
        <authorList>
            <person name="Cervantes-Rivera R."/>
            <person name="Puhar A."/>
        </authorList>
    </citation>
    <scope>NUCLEOTIDE SEQUENCE [LARGE SCALE GENOMIC DNA]</scope>
    <source>
        <strain evidence="2">M90T / Serotype 5a</strain>
    </source>
</reference>
<evidence type="ECO:0000313" key="1">
    <source>
        <dbReference type="EMBL" id="QCC31166.1"/>
    </source>
</evidence>